<dbReference type="InterPro" id="IPR009078">
    <property type="entry name" value="Ferritin-like_SF"/>
</dbReference>
<dbReference type="Gene3D" id="1.20.1260.10">
    <property type="match status" value="1"/>
</dbReference>
<gene>
    <name evidence="1" type="ORF">SAMN05444340_12237</name>
</gene>
<evidence type="ECO:0000313" key="1">
    <source>
        <dbReference type="EMBL" id="SDY86213.1"/>
    </source>
</evidence>
<dbReference type="EMBL" id="FNPF01000022">
    <property type="protein sequence ID" value="SDY86213.1"/>
    <property type="molecule type" value="Genomic_DNA"/>
</dbReference>
<dbReference type="STRING" id="321339.SAMN05444340_12237"/>
<dbReference type="SUPFAM" id="SSF47240">
    <property type="entry name" value="Ferritin-like"/>
    <property type="match status" value="1"/>
</dbReference>
<evidence type="ECO:0000313" key="2">
    <source>
        <dbReference type="Proteomes" id="UP000199286"/>
    </source>
</evidence>
<dbReference type="AlphaFoldDB" id="A0A1H3NBU8"/>
<keyword evidence="2" id="KW-1185">Reference proteome</keyword>
<dbReference type="OrthoDB" id="6057955at2"/>
<dbReference type="Proteomes" id="UP000199286">
    <property type="component" value="Unassembled WGS sequence"/>
</dbReference>
<dbReference type="InterPro" id="IPR012347">
    <property type="entry name" value="Ferritin-like"/>
</dbReference>
<sequence length="279" mass="30365">MSRLRAEPAITVETAGDLHALDRGLSGQAIRLYGDLASRMAEFGNDGARAAFERIGALQRENAPGDATAPAPTLPEVFQDEGLRDLRLVTPYRAFALAVRNEERAFAFWSYLSAHARDPAVKNEAERLALAEMDHVGVLRAERRAAYKESREPSFDYLRTASLAELEAEAARREAALAGLHVRIAAVLADAEDPLAHVLDEIAQEERDTAGELGATDDMVAPSDALPTGRASLRALAVERLEITVEVYLFVADQSGHEEVVATAQDLATRGLERLARLR</sequence>
<evidence type="ECO:0008006" key="3">
    <source>
        <dbReference type="Google" id="ProtNLM"/>
    </source>
</evidence>
<name>A0A1H3NBU8_9RHOB</name>
<accession>A0A1H3NBU8</accession>
<dbReference type="RefSeq" id="WP_089885879.1">
    <property type="nucleotide sequence ID" value="NZ_FNPF01000022.1"/>
</dbReference>
<proteinExistence type="predicted"/>
<protein>
    <recommendedName>
        <fullName evidence="3">Rubrerythrin</fullName>
    </recommendedName>
</protein>
<reference evidence="1 2" key="1">
    <citation type="submission" date="2016-10" db="EMBL/GenBank/DDBJ databases">
        <authorList>
            <person name="de Groot N.N."/>
        </authorList>
    </citation>
    <scope>NUCLEOTIDE SEQUENCE [LARGE SCALE GENOMIC DNA]</scope>
    <source>
        <strain evidence="1 2">DSM 26880</strain>
    </source>
</reference>
<organism evidence="1 2">
    <name type="scientific">Citreimonas salinaria</name>
    <dbReference type="NCBI Taxonomy" id="321339"/>
    <lineage>
        <taxon>Bacteria</taxon>
        <taxon>Pseudomonadati</taxon>
        <taxon>Pseudomonadota</taxon>
        <taxon>Alphaproteobacteria</taxon>
        <taxon>Rhodobacterales</taxon>
        <taxon>Roseobacteraceae</taxon>
        <taxon>Citreimonas</taxon>
    </lineage>
</organism>